<dbReference type="GO" id="GO:0003677">
    <property type="term" value="F:DNA binding"/>
    <property type="evidence" value="ECO:0007669"/>
    <property type="project" value="InterPro"/>
</dbReference>
<sequence length="42" mass="4878">MVEVYTATYSHIDVYESTIDGIQLMRRCDDNWVNATQILKIA</sequence>
<evidence type="ECO:0000313" key="2">
    <source>
        <dbReference type="Proteomes" id="UP000029867"/>
    </source>
</evidence>
<dbReference type="Gene3D" id="3.10.260.10">
    <property type="entry name" value="Transcription regulator HTH, APSES-type DNA-binding domain"/>
    <property type="match status" value="1"/>
</dbReference>
<organism evidence="1 2">
    <name type="scientific">Pichia kudriavzevii</name>
    <name type="common">Yeast</name>
    <name type="synonym">Issatchenkia orientalis</name>
    <dbReference type="NCBI Taxonomy" id="4909"/>
    <lineage>
        <taxon>Eukaryota</taxon>
        <taxon>Fungi</taxon>
        <taxon>Dikarya</taxon>
        <taxon>Ascomycota</taxon>
        <taxon>Saccharomycotina</taxon>
        <taxon>Pichiomycetes</taxon>
        <taxon>Pichiales</taxon>
        <taxon>Pichiaceae</taxon>
        <taxon>Pichia</taxon>
    </lineage>
</organism>
<reference evidence="2" key="1">
    <citation type="journal article" date="2014" name="Microb. Cell Fact.">
        <title>Exploiting Issatchenkia orientalis SD108 for succinic acid production.</title>
        <authorList>
            <person name="Xiao H."/>
            <person name="Shao Z."/>
            <person name="Jiang Y."/>
            <person name="Dole S."/>
            <person name="Zhao H."/>
        </authorList>
    </citation>
    <scope>NUCLEOTIDE SEQUENCE [LARGE SCALE GENOMIC DNA]</scope>
    <source>
        <strain evidence="2">SD108</strain>
    </source>
</reference>
<dbReference type="AlphaFoldDB" id="A0A099NJT5"/>
<accession>A0A099NJT5</accession>
<proteinExistence type="predicted"/>
<dbReference type="EMBL" id="JQFK01002361">
    <property type="protein sequence ID" value="KGK32364.1"/>
    <property type="molecule type" value="Genomic_DNA"/>
</dbReference>
<dbReference type="HOGENOM" id="CLU_3263228_0_0_1"/>
<name>A0A099NJT5_PICKU</name>
<evidence type="ECO:0000313" key="1">
    <source>
        <dbReference type="EMBL" id="KGK32364.1"/>
    </source>
</evidence>
<dbReference type="InterPro" id="IPR036887">
    <property type="entry name" value="HTH_APSES_sf"/>
</dbReference>
<dbReference type="VEuPathDB" id="FungiDB:C5L36_0E03830"/>
<gene>
    <name evidence="1" type="ORF">JL09_g7029</name>
</gene>
<dbReference type="SUPFAM" id="SSF54616">
    <property type="entry name" value="DNA-binding domain of Mlu1-box binding protein MBP1"/>
    <property type="match status" value="1"/>
</dbReference>
<dbReference type="Proteomes" id="UP000029867">
    <property type="component" value="Unassembled WGS sequence"/>
</dbReference>
<feature type="non-terminal residue" evidence="1">
    <location>
        <position position="42"/>
    </location>
</feature>
<protein>
    <submittedName>
        <fullName evidence="1">Uncharacterized protein</fullName>
    </submittedName>
</protein>
<comment type="caution">
    <text evidence="1">The sequence shown here is derived from an EMBL/GenBank/DDBJ whole genome shotgun (WGS) entry which is preliminary data.</text>
</comment>